<dbReference type="GO" id="GO:0003723">
    <property type="term" value="F:RNA binding"/>
    <property type="evidence" value="ECO:0007669"/>
    <property type="project" value="UniProtKB-UniRule"/>
</dbReference>
<name>A0A3S3SCQ1_9ACAR</name>
<feature type="compositionally biased region" description="Gly residues" evidence="3">
    <location>
        <begin position="151"/>
        <end position="160"/>
    </location>
</feature>
<keyword evidence="5" id="KW-0648">Protein biosynthesis</keyword>
<feature type="region of interest" description="Disordered" evidence="3">
    <location>
        <begin position="123"/>
        <end position="240"/>
    </location>
</feature>
<dbReference type="SMART" id="SM00360">
    <property type="entry name" value="RRM"/>
    <property type="match status" value="1"/>
</dbReference>
<feature type="region of interest" description="Disordered" evidence="3">
    <location>
        <begin position="1"/>
        <end position="37"/>
    </location>
</feature>
<dbReference type="Gene3D" id="3.30.70.330">
    <property type="match status" value="1"/>
</dbReference>
<dbReference type="InterPro" id="IPR000504">
    <property type="entry name" value="RRM_dom"/>
</dbReference>
<evidence type="ECO:0000256" key="2">
    <source>
        <dbReference type="PROSITE-ProRule" id="PRU00176"/>
    </source>
</evidence>
<feature type="compositionally biased region" description="Basic and acidic residues" evidence="3">
    <location>
        <begin position="164"/>
        <end position="197"/>
    </location>
</feature>
<accession>A0A3S3SCQ1</accession>
<comment type="caution">
    <text evidence="5">The sequence shown here is derived from an EMBL/GenBank/DDBJ whole genome shotgun (WGS) entry which is preliminary data.</text>
</comment>
<dbReference type="InterPro" id="IPR035979">
    <property type="entry name" value="RBD_domain_sf"/>
</dbReference>
<evidence type="ECO:0000259" key="4">
    <source>
        <dbReference type="PROSITE" id="PS50102"/>
    </source>
</evidence>
<dbReference type="Pfam" id="PF00076">
    <property type="entry name" value="RRM_1"/>
    <property type="match status" value="1"/>
</dbReference>
<sequence length="282" mass="32433">MLSRKNRERTAPGVRNFYDRHQHNSLNPSYGQKAQEPTYEPPYSIFVGNLPSTAVQGDIDYIFKNLKIRSSRLVRDKETDKFKGYCFVEFHDVESLKQALEFDGADFGGNLLRVHVVDHKRNEKKGFATGRGGNGRGGFDRGRQQNQPMRGGRGNRGGGFFNDRGGDRRQMQDRDRYSGDQRGFRTGFGDRDRDRGRTNFGNRYGGYQRGRERRNTPPSEEFKEPSIDSSERPKLKLLPRSVEAPVNDVAETKDRAAIFGEAKPRDERIYEERRRKESEKSG</sequence>
<keyword evidence="5" id="KW-0396">Initiation factor</keyword>
<evidence type="ECO:0000256" key="1">
    <source>
        <dbReference type="ARBA" id="ARBA00022884"/>
    </source>
</evidence>
<feature type="region of interest" description="Disordered" evidence="3">
    <location>
        <begin position="259"/>
        <end position="282"/>
    </location>
</feature>
<reference evidence="5 6" key="1">
    <citation type="journal article" date="2018" name="Gigascience">
        <title>Genomes of trombidid mites reveal novel predicted allergens and laterally-transferred genes associated with secondary metabolism.</title>
        <authorList>
            <person name="Dong X."/>
            <person name="Chaisiri K."/>
            <person name="Xia D."/>
            <person name="Armstrong S.D."/>
            <person name="Fang Y."/>
            <person name="Donnelly M.J."/>
            <person name="Kadowaki T."/>
            <person name="McGarry J.W."/>
            <person name="Darby A.C."/>
            <person name="Makepeace B.L."/>
        </authorList>
    </citation>
    <scope>NUCLEOTIDE SEQUENCE [LARGE SCALE GENOMIC DNA]</scope>
    <source>
        <strain evidence="5">UoL-WK</strain>
    </source>
</reference>
<dbReference type="SUPFAM" id="SSF54928">
    <property type="entry name" value="RNA-binding domain, RBD"/>
    <property type="match status" value="1"/>
</dbReference>
<proteinExistence type="predicted"/>
<dbReference type="STRING" id="1965070.A0A3S3SCQ1"/>
<dbReference type="PANTHER" id="PTHR23236:SF11">
    <property type="entry name" value="EUKARYOTIC TRANSLATION INITIATION FACTOR 4H"/>
    <property type="match status" value="1"/>
</dbReference>
<keyword evidence="6" id="KW-1185">Reference proteome</keyword>
<dbReference type="PROSITE" id="PS50102">
    <property type="entry name" value="RRM"/>
    <property type="match status" value="1"/>
</dbReference>
<dbReference type="AlphaFoldDB" id="A0A3S3SCQ1"/>
<feature type="compositionally biased region" description="Basic and acidic residues" evidence="3">
    <location>
        <begin position="209"/>
        <end position="234"/>
    </location>
</feature>
<organism evidence="5 6">
    <name type="scientific">Dinothrombium tinctorium</name>
    <dbReference type="NCBI Taxonomy" id="1965070"/>
    <lineage>
        <taxon>Eukaryota</taxon>
        <taxon>Metazoa</taxon>
        <taxon>Ecdysozoa</taxon>
        <taxon>Arthropoda</taxon>
        <taxon>Chelicerata</taxon>
        <taxon>Arachnida</taxon>
        <taxon>Acari</taxon>
        <taxon>Acariformes</taxon>
        <taxon>Trombidiformes</taxon>
        <taxon>Prostigmata</taxon>
        <taxon>Anystina</taxon>
        <taxon>Parasitengona</taxon>
        <taxon>Trombidioidea</taxon>
        <taxon>Trombidiidae</taxon>
        <taxon>Dinothrombium</taxon>
    </lineage>
</organism>
<dbReference type="EMBL" id="NCKU01000951">
    <property type="protein sequence ID" value="RWS13555.1"/>
    <property type="molecule type" value="Genomic_DNA"/>
</dbReference>
<feature type="domain" description="RRM" evidence="4">
    <location>
        <begin position="43"/>
        <end position="119"/>
    </location>
</feature>
<evidence type="ECO:0000256" key="3">
    <source>
        <dbReference type="SAM" id="MobiDB-lite"/>
    </source>
</evidence>
<dbReference type="OrthoDB" id="48651at2759"/>
<dbReference type="Proteomes" id="UP000285301">
    <property type="component" value="Unassembled WGS sequence"/>
</dbReference>
<evidence type="ECO:0000313" key="6">
    <source>
        <dbReference type="Proteomes" id="UP000285301"/>
    </source>
</evidence>
<dbReference type="PANTHER" id="PTHR23236">
    <property type="entry name" value="EUKARYOTIC TRANSLATION INITIATION FACTOR 4B/4H"/>
    <property type="match status" value="1"/>
</dbReference>
<protein>
    <submittedName>
        <fullName evidence="5">Eukaryotic translation initiation factor 4H-like protein</fullName>
    </submittedName>
</protein>
<dbReference type="GO" id="GO:0003743">
    <property type="term" value="F:translation initiation factor activity"/>
    <property type="evidence" value="ECO:0007669"/>
    <property type="project" value="UniProtKB-KW"/>
</dbReference>
<keyword evidence="1 2" id="KW-0694">RNA-binding</keyword>
<evidence type="ECO:0000313" key="5">
    <source>
        <dbReference type="EMBL" id="RWS13555.1"/>
    </source>
</evidence>
<gene>
    <name evidence="5" type="ORF">B4U79_14750</name>
</gene>
<dbReference type="InterPro" id="IPR012677">
    <property type="entry name" value="Nucleotide-bd_a/b_plait_sf"/>
</dbReference>